<evidence type="ECO:0000256" key="11">
    <source>
        <dbReference type="ARBA" id="ARBA00023136"/>
    </source>
</evidence>
<keyword evidence="11 12" id="KW-0472">Membrane</keyword>
<keyword evidence="15" id="KW-1185">Reference proteome</keyword>
<dbReference type="SUPFAM" id="SSF47384">
    <property type="entry name" value="Homodimeric domain of signal transducing histidine kinase"/>
    <property type="match status" value="1"/>
</dbReference>
<evidence type="ECO:0000256" key="5">
    <source>
        <dbReference type="ARBA" id="ARBA00022553"/>
    </source>
</evidence>
<evidence type="ECO:0000256" key="6">
    <source>
        <dbReference type="ARBA" id="ARBA00022679"/>
    </source>
</evidence>
<dbReference type="InterPro" id="IPR003661">
    <property type="entry name" value="HisK_dim/P_dom"/>
</dbReference>
<feature type="transmembrane region" description="Helical" evidence="12">
    <location>
        <begin position="90"/>
        <end position="107"/>
    </location>
</feature>
<dbReference type="InterPro" id="IPR005467">
    <property type="entry name" value="His_kinase_dom"/>
</dbReference>
<feature type="transmembrane region" description="Helical" evidence="12">
    <location>
        <begin position="191"/>
        <end position="208"/>
    </location>
</feature>
<dbReference type="InterPro" id="IPR003594">
    <property type="entry name" value="HATPase_dom"/>
</dbReference>
<comment type="caution">
    <text evidence="14">The sequence shown here is derived from an EMBL/GenBank/DDBJ whole genome shotgun (WGS) entry which is preliminary data.</text>
</comment>
<dbReference type="InterPro" id="IPR007895">
    <property type="entry name" value="MASE1"/>
</dbReference>
<keyword evidence="9 12" id="KW-1133">Transmembrane helix</keyword>
<dbReference type="InterPro" id="IPR050736">
    <property type="entry name" value="Sensor_HK_Regulatory"/>
</dbReference>
<dbReference type="EC" id="2.7.13.3" evidence="3"/>
<evidence type="ECO:0000256" key="1">
    <source>
        <dbReference type="ARBA" id="ARBA00000085"/>
    </source>
</evidence>
<dbReference type="Gene3D" id="3.30.565.10">
    <property type="entry name" value="Histidine kinase-like ATPase, C-terminal domain"/>
    <property type="match status" value="1"/>
</dbReference>
<dbReference type="FunFam" id="1.10.287.130:FF:000001">
    <property type="entry name" value="Two-component sensor histidine kinase"/>
    <property type="match status" value="1"/>
</dbReference>
<evidence type="ECO:0000256" key="3">
    <source>
        <dbReference type="ARBA" id="ARBA00012438"/>
    </source>
</evidence>
<dbReference type="SMART" id="SM00388">
    <property type="entry name" value="HisKA"/>
    <property type="match status" value="1"/>
</dbReference>
<comment type="subcellular location">
    <subcellularLocation>
        <location evidence="2">Cell membrane</location>
        <topology evidence="2">Multi-pass membrane protein</topology>
    </subcellularLocation>
</comment>
<sequence>MYRDSLTAAIRRQTPRRYAMSIAILLLLVFVVSVASAELRFPGSSTAPWWPAAGISVIAVLAARGRGFAVAGLIVVVTTAANLLASTVWWVAIGFGIANAAEAWVVAAIMRYRRQTGRRFRHGDSVRFIVATAAGAAVIGTLVGAIVAVNGGDLLGTMAHVAASHGSSVLLLGVLGLVPRSSFLPRRPAELALQLVLLSVALGIAFGPGHRLPLAFLAFPVLAWAAFRFSAGVTLIEIVLSSVAIATMSFLGWGTFVTVAAGNGELLIGIIQIFTLSLSASLLPLAVAQDDRTDLYVRLSAREQLLRGAIVSAHAGFIVVQRQDDGGYRVVESNPNGERMLASWLITDGETTTIDREKLSMLRVAAPEGTATGIEFPGDVYLDLSVAPVADDRTLLLIQAIDITEQNKAARAVADAFVHEREAADRLRALAAQKDEFVSSVSHELRTPVTSILGYAEELGEADLPESERKSVEIIMRNARRLADLVEDLLDVSREAGLPSTEPTAIDLRSAVVDRVDELSTIASRARVTITVTEGEDYVIGGDRTGVDRILVNLIANAIKFTPPDGRVDIALSPGPDGFARIEVVDTGRGIPPSELDKVFERFHRVMGKNEFVPGTGLGLPIVRDLVTRMGGRIELRSDGKTGTTAIVDLPLYVPDTVPAP</sequence>
<keyword evidence="10" id="KW-0902">Two-component regulatory system</keyword>
<dbReference type="GO" id="GO:0005886">
    <property type="term" value="C:plasma membrane"/>
    <property type="evidence" value="ECO:0007669"/>
    <property type="project" value="UniProtKB-SubCell"/>
</dbReference>
<evidence type="ECO:0000256" key="4">
    <source>
        <dbReference type="ARBA" id="ARBA00022475"/>
    </source>
</evidence>
<feature type="transmembrane region" description="Helical" evidence="12">
    <location>
        <begin position="161"/>
        <end position="179"/>
    </location>
</feature>
<dbReference type="PROSITE" id="PS50109">
    <property type="entry name" value="HIS_KIN"/>
    <property type="match status" value="1"/>
</dbReference>
<keyword evidence="7 12" id="KW-0812">Transmembrane</keyword>
<evidence type="ECO:0000313" key="14">
    <source>
        <dbReference type="EMBL" id="GHF24932.1"/>
    </source>
</evidence>
<feature type="transmembrane region" description="Helical" evidence="12">
    <location>
        <begin position="68"/>
        <end position="84"/>
    </location>
</feature>
<protein>
    <recommendedName>
        <fullName evidence="3">histidine kinase</fullName>
        <ecNumber evidence="3">2.7.13.3</ecNumber>
    </recommendedName>
</protein>
<keyword evidence="4" id="KW-1003">Cell membrane</keyword>
<evidence type="ECO:0000256" key="8">
    <source>
        <dbReference type="ARBA" id="ARBA00022777"/>
    </source>
</evidence>
<feature type="transmembrane region" description="Helical" evidence="12">
    <location>
        <begin position="128"/>
        <end position="149"/>
    </location>
</feature>
<keyword evidence="6" id="KW-0808">Transferase</keyword>
<reference evidence="14" key="2">
    <citation type="submission" date="2020-09" db="EMBL/GenBank/DDBJ databases">
        <authorList>
            <person name="Sun Q."/>
            <person name="Zhou Y."/>
        </authorList>
    </citation>
    <scope>NUCLEOTIDE SEQUENCE</scope>
    <source>
        <strain evidence="14">CGMCC 1.16548</strain>
    </source>
</reference>
<dbReference type="PRINTS" id="PR00344">
    <property type="entry name" value="BCTRLSENSOR"/>
</dbReference>
<organism evidence="14 15">
    <name type="scientific">Pseudolysinimonas yzui</name>
    <dbReference type="NCBI Taxonomy" id="2708254"/>
    <lineage>
        <taxon>Bacteria</taxon>
        <taxon>Bacillati</taxon>
        <taxon>Actinomycetota</taxon>
        <taxon>Actinomycetes</taxon>
        <taxon>Micrococcales</taxon>
        <taxon>Microbacteriaceae</taxon>
        <taxon>Pseudolysinimonas</taxon>
    </lineage>
</organism>
<evidence type="ECO:0000256" key="12">
    <source>
        <dbReference type="SAM" id="Phobius"/>
    </source>
</evidence>
<dbReference type="CDD" id="cd00082">
    <property type="entry name" value="HisKA"/>
    <property type="match status" value="1"/>
</dbReference>
<dbReference type="GO" id="GO:0000155">
    <property type="term" value="F:phosphorelay sensor kinase activity"/>
    <property type="evidence" value="ECO:0007669"/>
    <property type="project" value="InterPro"/>
</dbReference>
<gene>
    <name evidence="14" type="ORF">GCM10011600_27500</name>
</gene>
<dbReference type="CDD" id="cd00075">
    <property type="entry name" value="HATPase"/>
    <property type="match status" value="1"/>
</dbReference>
<dbReference type="Gene3D" id="1.10.287.130">
    <property type="match status" value="1"/>
</dbReference>
<evidence type="ECO:0000256" key="9">
    <source>
        <dbReference type="ARBA" id="ARBA00022989"/>
    </source>
</evidence>
<reference evidence="14" key="1">
    <citation type="journal article" date="2014" name="Int. J. Syst. Evol. Microbiol.">
        <title>Complete genome sequence of Corynebacterium casei LMG S-19264T (=DSM 44701T), isolated from a smear-ripened cheese.</title>
        <authorList>
            <consortium name="US DOE Joint Genome Institute (JGI-PGF)"/>
            <person name="Walter F."/>
            <person name="Albersmeier A."/>
            <person name="Kalinowski J."/>
            <person name="Ruckert C."/>
        </authorList>
    </citation>
    <scope>NUCLEOTIDE SEQUENCE</scope>
    <source>
        <strain evidence="14">CGMCC 1.16548</strain>
    </source>
</reference>
<dbReference type="Pfam" id="PF05231">
    <property type="entry name" value="MASE1"/>
    <property type="match status" value="1"/>
</dbReference>
<evidence type="ECO:0000313" key="15">
    <source>
        <dbReference type="Proteomes" id="UP000617531"/>
    </source>
</evidence>
<evidence type="ECO:0000256" key="10">
    <source>
        <dbReference type="ARBA" id="ARBA00023012"/>
    </source>
</evidence>
<evidence type="ECO:0000256" key="7">
    <source>
        <dbReference type="ARBA" id="ARBA00022692"/>
    </source>
</evidence>
<dbReference type="InterPro" id="IPR004358">
    <property type="entry name" value="Sig_transdc_His_kin-like_C"/>
</dbReference>
<dbReference type="PANTHER" id="PTHR43711">
    <property type="entry name" value="TWO-COMPONENT HISTIDINE KINASE"/>
    <property type="match status" value="1"/>
</dbReference>
<dbReference type="SMART" id="SM00387">
    <property type="entry name" value="HATPase_c"/>
    <property type="match status" value="1"/>
</dbReference>
<evidence type="ECO:0000259" key="13">
    <source>
        <dbReference type="PROSITE" id="PS50109"/>
    </source>
</evidence>
<dbReference type="PANTHER" id="PTHR43711:SF1">
    <property type="entry name" value="HISTIDINE KINASE 1"/>
    <property type="match status" value="1"/>
</dbReference>
<keyword evidence="5" id="KW-0597">Phosphoprotein</keyword>
<comment type="catalytic activity">
    <reaction evidence="1">
        <text>ATP + protein L-histidine = ADP + protein N-phospho-L-histidine.</text>
        <dbReference type="EC" id="2.7.13.3"/>
    </reaction>
</comment>
<dbReference type="Pfam" id="PF00512">
    <property type="entry name" value="HisKA"/>
    <property type="match status" value="1"/>
</dbReference>
<dbReference type="Pfam" id="PF02518">
    <property type="entry name" value="HATPase_c"/>
    <property type="match status" value="1"/>
</dbReference>
<proteinExistence type="predicted"/>
<keyword evidence="8" id="KW-0418">Kinase</keyword>
<dbReference type="InterPro" id="IPR036097">
    <property type="entry name" value="HisK_dim/P_sf"/>
</dbReference>
<accession>A0A8J3GSQ7</accession>
<dbReference type="RefSeq" id="WP_191284113.1">
    <property type="nucleotide sequence ID" value="NZ_BNAI01000009.1"/>
</dbReference>
<feature type="domain" description="Histidine kinase" evidence="13">
    <location>
        <begin position="440"/>
        <end position="654"/>
    </location>
</feature>
<dbReference type="AlphaFoldDB" id="A0A8J3GSQ7"/>
<name>A0A8J3GSQ7_9MICO</name>
<evidence type="ECO:0000256" key="2">
    <source>
        <dbReference type="ARBA" id="ARBA00004651"/>
    </source>
</evidence>
<dbReference type="InterPro" id="IPR036890">
    <property type="entry name" value="HATPase_C_sf"/>
</dbReference>
<feature type="transmembrane region" description="Helical" evidence="12">
    <location>
        <begin position="47"/>
        <end position="63"/>
    </location>
</feature>
<dbReference type="SUPFAM" id="SSF55874">
    <property type="entry name" value="ATPase domain of HSP90 chaperone/DNA topoisomerase II/histidine kinase"/>
    <property type="match status" value="1"/>
</dbReference>
<dbReference type="EMBL" id="BNAI01000009">
    <property type="protein sequence ID" value="GHF24932.1"/>
    <property type="molecule type" value="Genomic_DNA"/>
</dbReference>
<dbReference type="Proteomes" id="UP000617531">
    <property type="component" value="Unassembled WGS sequence"/>
</dbReference>